<dbReference type="GO" id="GO:0008270">
    <property type="term" value="F:zinc ion binding"/>
    <property type="evidence" value="ECO:0007669"/>
    <property type="project" value="UniProtKB-UniRule"/>
</dbReference>
<dbReference type="GO" id="GO:0005886">
    <property type="term" value="C:plasma membrane"/>
    <property type="evidence" value="ECO:0007669"/>
    <property type="project" value="UniProtKB-SubCell"/>
</dbReference>
<comment type="function">
    <text evidence="6">Part of an energy-coupled inorganic carbon pump.</text>
</comment>
<dbReference type="RefSeq" id="WP_060631450.1">
    <property type="nucleotide sequence ID" value="NZ_NFEL01000034.1"/>
</dbReference>
<dbReference type="HAMAP" id="MF_01871">
    <property type="entry name" value="DabA"/>
    <property type="match status" value="1"/>
</dbReference>
<dbReference type="AlphaFoldDB" id="A0A243GQU9"/>
<sequence>MNIPSILRKETLKKKDTNIDLQENNINDLVVFASRVIAPLWPISTFAAHHPWMGLEKQSFEQVANWLKEVRNVDIYPSASMIHSAKAKGEIKESYLQIGLSRWLDSQSFHIPRETAEHFCQEALKLEKLPSSLLSSQEVNKLAEEMSYINTASMEDSSMQPISSLIENQNGDNLSDILNYHIIKWCKLYLDDAGASWTMPNREKGFYRAWHHLITFDPALNKNERKILKDWPQDAHVALTKALFELGISESNMQAYLEGHLLSLPGWAGMIRWRSQQSIEEQELVIEYLAVRISMELAIVKPYLPLTNQKAEKKVSIVPLIASWIYWGNISTREWSQMSAAEQSELLAFVYRFDENTRKKLWLEAWEQTHAEQLREKIASKQCATNDKKRVLAQLAFCIDVRSEPFRRHLEKLGPFETFGIAGFFGLPIATTELGSNDSHPSLPVILKPKHQIKELTDENECKSYEQRKMVGSSVRYTFKTMKQNVLTSMLLPEVSGPLLGLQMVTRSFVPRRVGSFIRNLHKTMLQKPDTTFSLNHVHDTNCEIPIGFTKEEKVNYVRQALKMVGLTEKFAPLVVMCGHSSQSTNNPYAAALECGACGGAAGGFNARVFATLCNLPEVREALSAEGIKIPEDTIFVAAEHKTTVDELEWIYVPELSETAQEAFDCIESIMPNVSQHANRERLMQLPHFKTEIKNPSKEAHRFAEDWSEIRPEWGLARNASFIIGQRELTQDCDLEGRAFLHNYDWKQDESGDILANIIAGPGTVAQWINLQYYASTVAPHYYGSGNKTTQTVTAGLGVMQGNASDLLPGLPWQSVMQSDSETYHSPLRLLIVIQAPIEYIERLLNTNLTFREKVQNGWVRLASVDPEGQWKNWS</sequence>
<proteinExistence type="inferred from homology"/>
<comment type="caution">
    <text evidence="7">The sequence shown here is derived from an EMBL/GenBank/DDBJ whole genome shotgun (WGS) entry which is preliminary data.</text>
</comment>
<comment type="subcellular location">
    <subcellularLocation>
        <location evidence="6">Cell membrane</location>
        <topology evidence="6">Peripheral membrane protein</topology>
    </subcellularLocation>
</comment>
<keyword evidence="3 6" id="KW-0479">Metal-binding</keyword>
<comment type="cofactor">
    <cofactor evidence="6">
        <name>Zn(2+)</name>
        <dbReference type="ChEBI" id="CHEBI:29105"/>
    </cofactor>
</comment>
<evidence type="ECO:0000313" key="8">
    <source>
        <dbReference type="Proteomes" id="UP000195030"/>
    </source>
</evidence>
<feature type="binding site" evidence="6">
    <location>
        <position position="595"/>
    </location>
    <ligand>
        <name>Zn(2+)</name>
        <dbReference type="ChEBI" id="CHEBI:29105"/>
    </ligand>
</feature>
<gene>
    <name evidence="6" type="primary">dabA</name>
    <name evidence="7" type="ORF">BK772_06810</name>
</gene>
<dbReference type="Proteomes" id="UP000195030">
    <property type="component" value="Unassembled WGS sequence"/>
</dbReference>
<comment type="subunit">
    <text evidence="6">Forms a complex with DabB.</text>
</comment>
<evidence type="ECO:0000256" key="1">
    <source>
        <dbReference type="ARBA" id="ARBA00022448"/>
    </source>
</evidence>
<keyword evidence="1 6" id="KW-0813">Transport</keyword>
<dbReference type="Pfam" id="PF10070">
    <property type="entry name" value="DabA"/>
    <property type="match status" value="1"/>
</dbReference>
<feature type="binding site" evidence="6">
    <location>
        <position position="398"/>
    </location>
    <ligand>
        <name>Zn(2+)</name>
        <dbReference type="ChEBI" id="CHEBI:29105"/>
    </ligand>
</feature>
<dbReference type="PANTHER" id="PTHR38344:SF1">
    <property type="entry name" value="INORGANIC CARBON TRANSPORTER SUBUNIT DABA-RELATED"/>
    <property type="match status" value="1"/>
</dbReference>
<dbReference type="InterPro" id="IPR018752">
    <property type="entry name" value="DabA"/>
</dbReference>
<evidence type="ECO:0000256" key="5">
    <source>
        <dbReference type="ARBA" id="ARBA00023136"/>
    </source>
</evidence>
<feature type="binding site" evidence="6">
    <location>
        <position position="400"/>
    </location>
    <ligand>
        <name>Zn(2+)</name>
        <dbReference type="ChEBI" id="CHEBI:29105"/>
    </ligand>
</feature>
<keyword evidence="5 6" id="KW-0472">Membrane</keyword>
<keyword evidence="2 6" id="KW-1003">Cell membrane</keyword>
<organism evidence="7 8">
    <name type="scientific">Bacillus thuringiensis subsp. finitimus</name>
    <dbReference type="NCBI Taxonomy" id="29337"/>
    <lineage>
        <taxon>Bacteria</taxon>
        <taxon>Bacillati</taxon>
        <taxon>Bacillota</taxon>
        <taxon>Bacilli</taxon>
        <taxon>Bacillales</taxon>
        <taxon>Bacillaceae</taxon>
        <taxon>Bacillus</taxon>
        <taxon>Bacillus cereus group</taxon>
    </lineage>
</organism>
<dbReference type="EMBL" id="NFEL01000034">
    <property type="protein sequence ID" value="OUA10497.1"/>
    <property type="molecule type" value="Genomic_DNA"/>
</dbReference>
<evidence type="ECO:0000256" key="6">
    <source>
        <dbReference type="HAMAP-Rule" id="MF_01871"/>
    </source>
</evidence>
<evidence type="ECO:0000256" key="2">
    <source>
        <dbReference type="ARBA" id="ARBA00022475"/>
    </source>
</evidence>
<protein>
    <recommendedName>
        <fullName evidence="6">Probable inorganic carbon transporter subunit DabA</fullName>
    </recommendedName>
</protein>
<evidence type="ECO:0000256" key="4">
    <source>
        <dbReference type="ARBA" id="ARBA00022833"/>
    </source>
</evidence>
<name>A0A243GQU9_BACTF</name>
<comment type="similarity">
    <text evidence="6">Belongs to the inorganic carbon transporter (TC 9.A.2) DabA family.</text>
</comment>
<feature type="binding site" evidence="6">
    <location>
        <position position="580"/>
    </location>
    <ligand>
        <name>Zn(2+)</name>
        <dbReference type="ChEBI" id="CHEBI:29105"/>
    </ligand>
</feature>
<dbReference type="PANTHER" id="PTHR38344">
    <property type="entry name" value="UPF0753 PROTEIN AQ_863"/>
    <property type="match status" value="1"/>
</dbReference>
<evidence type="ECO:0000256" key="3">
    <source>
        <dbReference type="ARBA" id="ARBA00022723"/>
    </source>
</evidence>
<evidence type="ECO:0000313" key="7">
    <source>
        <dbReference type="EMBL" id="OUA10497.1"/>
    </source>
</evidence>
<accession>A0A243GQU9</accession>
<reference evidence="7 8" key="1">
    <citation type="submission" date="2016-10" db="EMBL/GenBank/DDBJ databases">
        <title>Comparative genomics of Bacillus thuringiensis reveals a path to pathogens against multiple invertebrate hosts.</title>
        <authorList>
            <person name="Zheng J."/>
            <person name="Gao Q."/>
            <person name="Liu H."/>
            <person name="Peng D."/>
            <person name="Ruan L."/>
            <person name="Sun M."/>
        </authorList>
    </citation>
    <scope>NUCLEOTIDE SEQUENCE [LARGE SCALE GENOMIC DNA]</scope>
    <source>
        <strain evidence="7">CTC</strain>
    </source>
</reference>
<keyword evidence="4 6" id="KW-0862">Zinc</keyword>